<feature type="transmembrane region" description="Helical" evidence="6">
    <location>
        <begin position="20"/>
        <end position="46"/>
    </location>
</feature>
<feature type="transmembrane region" description="Helical" evidence="6">
    <location>
        <begin position="88"/>
        <end position="107"/>
    </location>
</feature>
<dbReference type="GO" id="GO:0022857">
    <property type="term" value="F:transmembrane transporter activity"/>
    <property type="evidence" value="ECO:0007669"/>
    <property type="project" value="InterPro"/>
</dbReference>
<feature type="transmembrane region" description="Helical" evidence="6">
    <location>
        <begin position="238"/>
        <end position="255"/>
    </location>
</feature>
<gene>
    <name evidence="8" type="ORF">E6G98_02985</name>
</gene>
<evidence type="ECO:0000256" key="3">
    <source>
        <dbReference type="ARBA" id="ARBA00022692"/>
    </source>
</evidence>
<feature type="transmembrane region" description="Helical" evidence="6">
    <location>
        <begin position="148"/>
        <end position="166"/>
    </location>
</feature>
<evidence type="ECO:0000313" key="9">
    <source>
        <dbReference type="Proteomes" id="UP000315217"/>
    </source>
</evidence>
<feature type="transmembrane region" description="Helical" evidence="6">
    <location>
        <begin position="178"/>
        <end position="197"/>
    </location>
</feature>
<sequence>MHASHAGWSRPPPVRKAGWTAGFVALCLGQFLAHQTSLIFSVLIPVLTSEWRISASQAGVILGAFQLGTLGAYVGVGFLLDRIRSKPIMVWSAALVAAGDLLFALFARNFASGLTIRLIVGIVYGGLYLPALKQIAQTIPLDRRGTATGIYVGTIVVAYAVPLYYMGVLAPRFGWRPTMVAVAAVELLGALVLAWKVPSVPLPAALQRLGPSRYVGDVLGNRSARRVILAYTGHNWELFGMWGWLTPFMVQLLLARGGGNTEALARGGLLAAWAIGLGGGIGAVLGGRLSDRLGRAETAMLMLGASMVCSAVFGWLFSAPLILLITIALLYGIVSLADSPSYSASLMEVVPPQSLGGAFSLQMLTGWGATALAPPAVGMVLDLTKAAQIGPTAQWGWAFVLLALGPLAGLIALGPLRARRADLPAVARTGGHTGSGAG</sequence>
<keyword evidence="5 6" id="KW-0472">Membrane</keyword>
<reference evidence="8 9" key="1">
    <citation type="journal article" date="2019" name="Nat. Microbiol.">
        <title>Mediterranean grassland soil C-N compound turnover is dependent on rainfall and depth, and is mediated by genomically divergent microorganisms.</title>
        <authorList>
            <person name="Diamond S."/>
            <person name="Andeer P.F."/>
            <person name="Li Z."/>
            <person name="Crits-Christoph A."/>
            <person name="Burstein D."/>
            <person name="Anantharaman K."/>
            <person name="Lane K.R."/>
            <person name="Thomas B.C."/>
            <person name="Pan C."/>
            <person name="Northen T.R."/>
            <person name="Banfield J.F."/>
        </authorList>
    </citation>
    <scope>NUCLEOTIDE SEQUENCE [LARGE SCALE GENOMIC DNA]</scope>
    <source>
        <strain evidence="8">NP_1</strain>
    </source>
</reference>
<evidence type="ECO:0000256" key="1">
    <source>
        <dbReference type="ARBA" id="ARBA00004651"/>
    </source>
</evidence>
<evidence type="ECO:0000256" key="5">
    <source>
        <dbReference type="ARBA" id="ARBA00023136"/>
    </source>
</evidence>
<name>A0A537LWK3_9BACT</name>
<feature type="domain" description="Major facilitator superfamily (MFS) profile" evidence="7">
    <location>
        <begin position="22"/>
        <end position="421"/>
    </location>
</feature>
<dbReference type="InterPro" id="IPR050189">
    <property type="entry name" value="MFS_Efflux_Transporters"/>
</dbReference>
<evidence type="ECO:0000256" key="2">
    <source>
        <dbReference type="ARBA" id="ARBA00022475"/>
    </source>
</evidence>
<dbReference type="PROSITE" id="PS50850">
    <property type="entry name" value="MFS"/>
    <property type="match status" value="1"/>
</dbReference>
<dbReference type="InterPro" id="IPR020846">
    <property type="entry name" value="MFS_dom"/>
</dbReference>
<dbReference type="InterPro" id="IPR036259">
    <property type="entry name" value="MFS_trans_sf"/>
</dbReference>
<dbReference type="AlphaFoldDB" id="A0A537LWK3"/>
<organism evidence="8 9">
    <name type="scientific">Candidatus Segetimicrobium genomatis</name>
    <dbReference type="NCBI Taxonomy" id="2569760"/>
    <lineage>
        <taxon>Bacteria</taxon>
        <taxon>Bacillati</taxon>
        <taxon>Candidatus Sysuimicrobiota</taxon>
        <taxon>Candidatus Sysuimicrobiia</taxon>
        <taxon>Candidatus Sysuimicrobiales</taxon>
        <taxon>Candidatus Segetimicrobiaceae</taxon>
        <taxon>Candidatus Segetimicrobium</taxon>
    </lineage>
</organism>
<evidence type="ECO:0000313" key="8">
    <source>
        <dbReference type="EMBL" id="TMJ12389.1"/>
    </source>
</evidence>
<dbReference type="GO" id="GO:0005886">
    <property type="term" value="C:plasma membrane"/>
    <property type="evidence" value="ECO:0007669"/>
    <property type="project" value="UniProtKB-SubCell"/>
</dbReference>
<dbReference type="EMBL" id="VBAI01000026">
    <property type="protein sequence ID" value="TMJ12389.1"/>
    <property type="molecule type" value="Genomic_DNA"/>
</dbReference>
<comment type="caution">
    <text evidence="8">The sequence shown here is derived from an EMBL/GenBank/DDBJ whole genome shotgun (WGS) entry which is preliminary data.</text>
</comment>
<dbReference type="Pfam" id="PF07690">
    <property type="entry name" value="MFS_1"/>
    <property type="match status" value="1"/>
</dbReference>
<evidence type="ECO:0000256" key="6">
    <source>
        <dbReference type="SAM" id="Phobius"/>
    </source>
</evidence>
<feature type="transmembrane region" description="Helical" evidence="6">
    <location>
        <begin position="301"/>
        <end position="334"/>
    </location>
</feature>
<feature type="transmembrane region" description="Helical" evidence="6">
    <location>
        <begin position="394"/>
        <end position="413"/>
    </location>
</feature>
<dbReference type="InterPro" id="IPR011701">
    <property type="entry name" value="MFS"/>
</dbReference>
<dbReference type="Gene3D" id="1.20.1250.20">
    <property type="entry name" value="MFS general substrate transporter like domains"/>
    <property type="match status" value="1"/>
</dbReference>
<dbReference type="PANTHER" id="PTHR43124">
    <property type="entry name" value="PURINE EFFLUX PUMP PBUE"/>
    <property type="match status" value="1"/>
</dbReference>
<feature type="transmembrane region" description="Helical" evidence="6">
    <location>
        <begin position="267"/>
        <end position="289"/>
    </location>
</feature>
<protein>
    <submittedName>
        <fullName evidence="8">MFS transporter</fullName>
    </submittedName>
</protein>
<proteinExistence type="predicted"/>
<keyword evidence="2" id="KW-1003">Cell membrane</keyword>
<comment type="subcellular location">
    <subcellularLocation>
        <location evidence="1">Cell membrane</location>
        <topology evidence="1">Multi-pass membrane protein</topology>
    </subcellularLocation>
</comment>
<keyword evidence="3 6" id="KW-0812">Transmembrane</keyword>
<evidence type="ECO:0000256" key="4">
    <source>
        <dbReference type="ARBA" id="ARBA00022989"/>
    </source>
</evidence>
<feature type="transmembrane region" description="Helical" evidence="6">
    <location>
        <begin position="114"/>
        <end position="136"/>
    </location>
</feature>
<dbReference type="PANTHER" id="PTHR43124:SF3">
    <property type="entry name" value="CHLORAMPHENICOL EFFLUX PUMP RV0191"/>
    <property type="match status" value="1"/>
</dbReference>
<dbReference type="SUPFAM" id="SSF103473">
    <property type="entry name" value="MFS general substrate transporter"/>
    <property type="match status" value="1"/>
</dbReference>
<accession>A0A537LWK3</accession>
<feature type="transmembrane region" description="Helical" evidence="6">
    <location>
        <begin position="58"/>
        <end position="76"/>
    </location>
</feature>
<dbReference type="Proteomes" id="UP000315217">
    <property type="component" value="Unassembled WGS sequence"/>
</dbReference>
<evidence type="ECO:0000259" key="7">
    <source>
        <dbReference type="PROSITE" id="PS50850"/>
    </source>
</evidence>
<keyword evidence="4 6" id="KW-1133">Transmembrane helix</keyword>